<reference evidence="2" key="1">
    <citation type="submission" date="2016-06" db="EMBL/GenBank/DDBJ databases">
        <title>Parallel loss of symbiosis genes in relatives of nitrogen-fixing non-legume Parasponia.</title>
        <authorList>
            <person name="Van Velzen R."/>
            <person name="Holmer R."/>
            <person name="Bu F."/>
            <person name="Rutten L."/>
            <person name="Van Zeijl A."/>
            <person name="Liu W."/>
            <person name="Santuari L."/>
            <person name="Cao Q."/>
            <person name="Sharma T."/>
            <person name="Shen D."/>
            <person name="Roswanjaya Y."/>
            <person name="Wardhani T."/>
            <person name="Kalhor M.S."/>
            <person name="Jansen J."/>
            <person name="Van den Hoogen J."/>
            <person name="Gungor B."/>
            <person name="Hartog M."/>
            <person name="Hontelez J."/>
            <person name="Verver J."/>
            <person name="Yang W.-C."/>
            <person name="Schijlen E."/>
            <person name="Repin R."/>
            <person name="Schilthuizen M."/>
            <person name="Schranz E."/>
            <person name="Heidstra R."/>
            <person name="Miyata K."/>
            <person name="Fedorova E."/>
            <person name="Kohlen W."/>
            <person name="Bisseling T."/>
            <person name="Smit S."/>
            <person name="Geurts R."/>
        </authorList>
    </citation>
    <scope>NUCLEOTIDE SEQUENCE [LARGE SCALE GENOMIC DNA]</scope>
    <source>
        <strain evidence="2">cv. RG33-2</strain>
    </source>
</reference>
<dbReference type="EMBL" id="JXTC01000052">
    <property type="protein sequence ID" value="PON94302.1"/>
    <property type="molecule type" value="Genomic_DNA"/>
</dbReference>
<dbReference type="AlphaFoldDB" id="A0A2P5F920"/>
<sequence>MKYITQLEKAKRCRWRSHGYRQCLQRHLQARVFILYPKNLYITSKSALLEGGEPGEKLTIAGEDFAAELGLNEVDGVLELLGSVVVVVMDPTVVVVVEEEDLKVERRWRGEDEEEIRDRYSGTADDAIREFPCKLFGDE</sequence>
<dbReference type="InParanoid" id="A0A2P5F920"/>
<evidence type="ECO:0000313" key="1">
    <source>
        <dbReference type="EMBL" id="PON94302.1"/>
    </source>
</evidence>
<gene>
    <name evidence="1" type="ORF">TorRG33x02_097760</name>
</gene>
<protein>
    <submittedName>
        <fullName evidence="1">Uncharacterized protein</fullName>
    </submittedName>
</protein>
<keyword evidence="2" id="KW-1185">Reference proteome</keyword>
<name>A0A2P5F920_TREOI</name>
<proteinExistence type="predicted"/>
<dbReference type="Proteomes" id="UP000237000">
    <property type="component" value="Unassembled WGS sequence"/>
</dbReference>
<dbReference type="OrthoDB" id="10490979at2759"/>
<organism evidence="1 2">
    <name type="scientific">Trema orientale</name>
    <name type="common">Charcoal tree</name>
    <name type="synonym">Celtis orientalis</name>
    <dbReference type="NCBI Taxonomy" id="63057"/>
    <lineage>
        <taxon>Eukaryota</taxon>
        <taxon>Viridiplantae</taxon>
        <taxon>Streptophyta</taxon>
        <taxon>Embryophyta</taxon>
        <taxon>Tracheophyta</taxon>
        <taxon>Spermatophyta</taxon>
        <taxon>Magnoliopsida</taxon>
        <taxon>eudicotyledons</taxon>
        <taxon>Gunneridae</taxon>
        <taxon>Pentapetalae</taxon>
        <taxon>rosids</taxon>
        <taxon>fabids</taxon>
        <taxon>Rosales</taxon>
        <taxon>Cannabaceae</taxon>
        <taxon>Trema</taxon>
    </lineage>
</organism>
<comment type="caution">
    <text evidence="1">The sequence shown here is derived from an EMBL/GenBank/DDBJ whole genome shotgun (WGS) entry which is preliminary data.</text>
</comment>
<evidence type="ECO:0000313" key="2">
    <source>
        <dbReference type="Proteomes" id="UP000237000"/>
    </source>
</evidence>
<accession>A0A2P5F920</accession>